<organism evidence="1 2">
    <name type="scientific">Marasmius tenuissimus</name>
    <dbReference type="NCBI Taxonomy" id="585030"/>
    <lineage>
        <taxon>Eukaryota</taxon>
        <taxon>Fungi</taxon>
        <taxon>Dikarya</taxon>
        <taxon>Basidiomycota</taxon>
        <taxon>Agaricomycotina</taxon>
        <taxon>Agaricomycetes</taxon>
        <taxon>Agaricomycetidae</taxon>
        <taxon>Agaricales</taxon>
        <taxon>Marasmiineae</taxon>
        <taxon>Marasmiaceae</taxon>
        <taxon>Marasmius</taxon>
    </lineage>
</organism>
<dbReference type="Proteomes" id="UP001437256">
    <property type="component" value="Unassembled WGS sequence"/>
</dbReference>
<evidence type="ECO:0000313" key="2">
    <source>
        <dbReference type="Proteomes" id="UP001437256"/>
    </source>
</evidence>
<name>A0ABR2Z8I7_9AGAR</name>
<keyword evidence="2" id="KW-1185">Reference proteome</keyword>
<dbReference type="SUPFAM" id="SSF53448">
    <property type="entry name" value="Nucleotide-diphospho-sugar transferases"/>
    <property type="match status" value="1"/>
</dbReference>
<sequence length="50" mass="6180">MEQLERRSNKRFGYPRVFLNVVEFDEEFKRRVPLLSSAYYRTMIGTHRKK</sequence>
<proteinExistence type="predicted"/>
<protein>
    <submittedName>
        <fullName evidence="1">Uncharacterized protein</fullName>
    </submittedName>
</protein>
<dbReference type="Gene3D" id="3.90.550.10">
    <property type="entry name" value="Spore Coat Polysaccharide Biosynthesis Protein SpsA, Chain A"/>
    <property type="match status" value="1"/>
</dbReference>
<reference evidence="1 2" key="1">
    <citation type="submission" date="2024-05" db="EMBL/GenBank/DDBJ databases">
        <title>A draft genome resource for the thread blight pathogen Marasmius tenuissimus strain MS-2.</title>
        <authorList>
            <person name="Yulfo-Soto G.E."/>
            <person name="Baruah I.K."/>
            <person name="Amoako-Attah I."/>
            <person name="Bukari Y."/>
            <person name="Meinhardt L.W."/>
            <person name="Bailey B.A."/>
            <person name="Cohen S.P."/>
        </authorList>
    </citation>
    <scope>NUCLEOTIDE SEQUENCE [LARGE SCALE GENOMIC DNA]</scope>
    <source>
        <strain evidence="1 2">MS-2</strain>
    </source>
</reference>
<dbReference type="EMBL" id="JBBXMP010000664">
    <property type="protein sequence ID" value="KAL0057151.1"/>
    <property type="molecule type" value="Genomic_DNA"/>
</dbReference>
<accession>A0ABR2Z8I7</accession>
<evidence type="ECO:0000313" key="1">
    <source>
        <dbReference type="EMBL" id="KAL0057151.1"/>
    </source>
</evidence>
<comment type="caution">
    <text evidence="1">The sequence shown here is derived from an EMBL/GenBank/DDBJ whole genome shotgun (WGS) entry which is preliminary data.</text>
</comment>
<dbReference type="InterPro" id="IPR029044">
    <property type="entry name" value="Nucleotide-diphossugar_trans"/>
</dbReference>
<gene>
    <name evidence="1" type="ORF">AAF712_016223</name>
</gene>